<organism evidence="1 2">
    <name type="scientific">Erwinia aphidicola</name>
    <dbReference type="NCBI Taxonomy" id="68334"/>
    <lineage>
        <taxon>Bacteria</taxon>
        <taxon>Pseudomonadati</taxon>
        <taxon>Pseudomonadota</taxon>
        <taxon>Gammaproteobacteria</taxon>
        <taxon>Enterobacterales</taxon>
        <taxon>Erwiniaceae</taxon>
        <taxon>Erwinia</taxon>
    </lineage>
</organism>
<reference evidence="1 2" key="1">
    <citation type="submission" date="2024-02" db="EMBL/GenBank/DDBJ databases">
        <title>First report Erwinia aphidicola in onion in Chile.</title>
        <authorList>
            <person name="Valenzuela M."/>
            <person name="Pena M."/>
            <person name="Dutta B."/>
        </authorList>
    </citation>
    <scope>NUCLEOTIDE SEQUENCE [LARGE SCALE GENOMIC DNA]</scope>
    <source>
        <strain evidence="1 2">QCJ3A</strain>
    </source>
</reference>
<dbReference type="RefSeq" id="WP_336202417.1">
    <property type="nucleotide sequence ID" value="NZ_JBANEI010000002.1"/>
</dbReference>
<sequence>MNNNPIQWLAPFDDRFGSEMIYRLFSVGGKLFGVGFQRVENIHDLNGKAVDIFVVKPDFVFPASGVWTLAFDEVDPDTVSFKGFGHVSHSANNAGSVFREVASIIFDHYSVCHAGAYVFCAAIDLQHQRKTDLTTLYSKALGVNGFRQSRLFKARFAGWHPYSDVAKGGRCYVVTTKYY</sequence>
<name>A0ABU8DBA8_ERWAP</name>
<proteinExistence type="predicted"/>
<accession>A0ABU8DBA8</accession>
<keyword evidence="2" id="KW-1185">Reference proteome</keyword>
<gene>
    <name evidence="1" type="ORF">V8N49_03925</name>
</gene>
<protein>
    <submittedName>
        <fullName evidence="1">Uncharacterized protein</fullName>
    </submittedName>
</protein>
<comment type="caution">
    <text evidence="1">The sequence shown here is derived from an EMBL/GenBank/DDBJ whole genome shotgun (WGS) entry which is preliminary data.</text>
</comment>
<evidence type="ECO:0000313" key="1">
    <source>
        <dbReference type="EMBL" id="MEI2680807.1"/>
    </source>
</evidence>
<dbReference type="EMBL" id="JBANEI010000002">
    <property type="protein sequence ID" value="MEI2680807.1"/>
    <property type="molecule type" value="Genomic_DNA"/>
</dbReference>
<evidence type="ECO:0000313" key="2">
    <source>
        <dbReference type="Proteomes" id="UP001306592"/>
    </source>
</evidence>
<dbReference type="Proteomes" id="UP001306592">
    <property type="component" value="Unassembled WGS sequence"/>
</dbReference>